<accession>A0A385SGM4</accession>
<reference evidence="3" key="1">
    <citation type="submission" date="2018-09" db="EMBL/GenBank/DDBJ databases">
        <title>Chryseolinea sp. KIS68-18 isolated from soil.</title>
        <authorList>
            <person name="Weon H.-Y."/>
            <person name="Kwon S.-W."/>
            <person name="Lee S.A."/>
        </authorList>
    </citation>
    <scope>NUCLEOTIDE SEQUENCE [LARGE SCALE GENOMIC DNA]</scope>
    <source>
        <strain evidence="3">KIS68-18</strain>
    </source>
</reference>
<protein>
    <submittedName>
        <fullName evidence="2">Uncharacterized protein</fullName>
    </submittedName>
</protein>
<evidence type="ECO:0000256" key="1">
    <source>
        <dbReference type="SAM" id="Phobius"/>
    </source>
</evidence>
<dbReference type="AlphaFoldDB" id="A0A385SGM4"/>
<name>A0A385SGM4_9BACT</name>
<feature type="transmembrane region" description="Helical" evidence="1">
    <location>
        <begin position="51"/>
        <end position="72"/>
    </location>
</feature>
<dbReference type="KEGG" id="chk:D4L85_02105"/>
<keyword evidence="1" id="KW-1133">Transmembrane helix</keyword>
<keyword evidence="1" id="KW-0472">Membrane</keyword>
<organism evidence="2 3">
    <name type="scientific">Chryseolinea soli</name>
    <dbReference type="NCBI Taxonomy" id="2321403"/>
    <lineage>
        <taxon>Bacteria</taxon>
        <taxon>Pseudomonadati</taxon>
        <taxon>Bacteroidota</taxon>
        <taxon>Cytophagia</taxon>
        <taxon>Cytophagales</taxon>
        <taxon>Fulvivirgaceae</taxon>
        <taxon>Chryseolinea</taxon>
    </lineage>
</organism>
<keyword evidence="1" id="KW-0812">Transmembrane</keyword>
<dbReference type="EMBL" id="CP032382">
    <property type="protein sequence ID" value="AYB29447.1"/>
    <property type="molecule type" value="Genomic_DNA"/>
</dbReference>
<gene>
    <name evidence="2" type="ORF">D4L85_02105</name>
</gene>
<evidence type="ECO:0000313" key="3">
    <source>
        <dbReference type="Proteomes" id="UP000266183"/>
    </source>
</evidence>
<dbReference type="Proteomes" id="UP000266183">
    <property type="component" value="Chromosome"/>
</dbReference>
<keyword evidence="3" id="KW-1185">Reference proteome</keyword>
<proteinExistence type="predicted"/>
<evidence type="ECO:0000313" key="2">
    <source>
        <dbReference type="EMBL" id="AYB29447.1"/>
    </source>
</evidence>
<sequence length="75" mass="8326">MYWIKIVVCLFSIVWGTVHLVDGVRNKKFRGIARPGPLKLIMGAGPYYEKALNFSVGGILVLVGIVLSLELLRII</sequence>